<dbReference type="AlphaFoldDB" id="A0A1S4AJW0"/>
<organism evidence="2">
    <name type="scientific">Nicotiana tabacum</name>
    <name type="common">Common tobacco</name>
    <dbReference type="NCBI Taxonomy" id="4097"/>
    <lineage>
        <taxon>Eukaryota</taxon>
        <taxon>Viridiplantae</taxon>
        <taxon>Streptophyta</taxon>
        <taxon>Embryophyta</taxon>
        <taxon>Tracheophyta</taxon>
        <taxon>Spermatophyta</taxon>
        <taxon>Magnoliopsida</taxon>
        <taxon>eudicotyledons</taxon>
        <taxon>Gunneridae</taxon>
        <taxon>Pentapetalae</taxon>
        <taxon>asterids</taxon>
        <taxon>lamiids</taxon>
        <taxon>Solanales</taxon>
        <taxon>Solanaceae</taxon>
        <taxon>Nicotianoideae</taxon>
        <taxon>Nicotianeae</taxon>
        <taxon>Nicotiana</taxon>
    </lineage>
</organism>
<proteinExistence type="predicted"/>
<dbReference type="InterPro" id="IPR000477">
    <property type="entry name" value="RT_dom"/>
</dbReference>
<dbReference type="PANTHER" id="PTHR46238:SF8">
    <property type="entry name" value="ENDONUCLEASE_EXONUCLEASE_PHOSPHATASE DOMAIN-CONTAINING PROTEIN"/>
    <property type="match status" value="1"/>
</dbReference>
<dbReference type="SUPFAM" id="SSF56672">
    <property type="entry name" value="DNA/RNA polymerases"/>
    <property type="match status" value="1"/>
</dbReference>
<protein>
    <recommendedName>
        <fullName evidence="1">Reverse transcriptase domain-containing protein</fullName>
    </recommendedName>
</protein>
<dbReference type="PANTHER" id="PTHR46238">
    <property type="entry name" value="REVERSE TRANSCRIPTASE DOMAIN-CONTAINING PROTEIN"/>
    <property type="match status" value="1"/>
</dbReference>
<reference evidence="2" key="1">
    <citation type="submission" date="2025-08" db="UniProtKB">
        <authorList>
            <consortium name="RefSeq"/>
        </authorList>
    </citation>
    <scope>IDENTIFICATION</scope>
</reference>
<dbReference type="OrthoDB" id="6745707at2759"/>
<dbReference type="PaxDb" id="4097-A0A1S4AJW0"/>
<dbReference type="InterPro" id="IPR043502">
    <property type="entry name" value="DNA/RNA_pol_sf"/>
</dbReference>
<dbReference type="PROSITE" id="PS50878">
    <property type="entry name" value="RT_POL"/>
    <property type="match status" value="1"/>
</dbReference>
<sequence>MTFSRLYEEIEDKGGDKKLYRLAKVKEWKVRDLEQVRGRYEHCVGGVGVLEATSRFLGYQVVKPYDESVEKVIEVMMRKSVSISENQFSFMSGRSTTEAIHIVRRLVEQYTAMKKDLHMVFIDLEKAYDKVLREILWRCLEAKVVLVAYIRVILHMGLHHGSSLSPFLFFLKMDALTRHIQREVPWRLLFADDIVLIDETRGSVNKRLEEADGDVRLDTQVTPMKESFKYLGSIIQKDGEINEDVTHCIGAGWVKWRLVFAVLWDKNVPLRLKGKFYKVVVRPTMLLDRIRNEVIPDKVEVAPVEKKMREARLRWFGHVKRRSTNAQTSFTFFSRWSIGNSLFALSVWE</sequence>
<dbReference type="KEGG" id="nta:107798491"/>
<gene>
    <name evidence="2" type="primary">LOC107798491</name>
</gene>
<dbReference type="RefSeq" id="XP_016476982.1">
    <property type="nucleotide sequence ID" value="XM_016621496.1"/>
</dbReference>
<name>A0A1S4AJW0_TOBAC</name>
<feature type="domain" description="Reverse transcriptase" evidence="1">
    <location>
        <begin position="1"/>
        <end position="235"/>
    </location>
</feature>
<dbReference type="CDD" id="cd01650">
    <property type="entry name" value="RT_nLTR_like"/>
    <property type="match status" value="1"/>
</dbReference>
<dbReference type="Pfam" id="PF00078">
    <property type="entry name" value="RVT_1"/>
    <property type="match status" value="1"/>
</dbReference>
<dbReference type="STRING" id="4097.A0A1S4AJW0"/>
<evidence type="ECO:0000259" key="1">
    <source>
        <dbReference type="PROSITE" id="PS50878"/>
    </source>
</evidence>
<evidence type="ECO:0000313" key="2">
    <source>
        <dbReference type="RefSeq" id="XP_016476982.1"/>
    </source>
</evidence>
<accession>A0A1S4AJW0</accession>